<dbReference type="EMBL" id="DOLB01000050">
    <property type="protein sequence ID" value="HBT48805.1"/>
    <property type="molecule type" value="Genomic_DNA"/>
</dbReference>
<proteinExistence type="inferred from homology"/>
<dbReference type="SUPFAM" id="SSF55957">
    <property type="entry name" value="Phosphoglucomutase, C-terminal domain"/>
    <property type="match status" value="1"/>
</dbReference>
<evidence type="ECO:0000313" key="6">
    <source>
        <dbReference type="EMBL" id="HBT48805.1"/>
    </source>
</evidence>
<feature type="domain" description="Nucleotidyl transferase" evidence="3">
    <location>
        <begin position="2"/>
        <end position="229"/>
    </location>
</feature>
<dbReference type="SUPFAM" id="SSF53738">
    <property type="entry name" value="Phosphoglucomutase, first 3 domains"/>
    <property type="match status" value="1"/>
</dbReference>
<dbReference type="InterPro" id="IPR050486">
    <property type="entry name" value="Mannose-1P_guanyltransferase"/>
</dbReference>
<dbReference type="SUPFAM" id="SSF51161">
    <property type="entry name" value="Trimeric LpxA-like enzymes"/>
    <property type="match status" value="1"/>
</dbReference>
<dbReference type="Proteomes" id="UP000264445">
    <property type="component" value="Unassembled WGS sequence"/>
</dbReference>
<evidence type="ECO:0000256" key="1">
    <source>
        <dbReference type="ARBA" id="ARBA00007274"/>
    </source>
</evidence>
<evidence type="ECO:0000313" key="7">
    <source>
        <dbReference type="Proteomes" id="UP000264445"/>
    </source>
</evidence>
<dbReference type="RefSeq" id="WP_278428755.1">
    <property type="nucleotide sequence ID" value="NZ_DOLB01000050.1"/>
</dbReference>
<dbReference type="Gene3D" id="3.30.310.50">
    <property type="entry name" value="Alpha-D-phosphohexomutase, C-terminal domain"/>
    <property type="match status" value="1"/>
</dbReference>
<dbReference type="Gene3D" id="3.90.550.10">
    <property type="entry name" value="Spore Coat Polysaccharide Biosynthesis Protein SpsA, Chain A"/>
    <property type="match status" value="1"/>
</dbReference>
<comment type="similarity">
    <text evidence="2">Belongs to the phosphohexose mutase family.</text>
</comment>
<dbReference type="GO" id="GO:0016868">
    <property type="term" value="F:intramolecular phosphotransferase activity"/>
    <property type="evidence" value="ECO:0007669"/>
    <property type="project" value="InterPro"/>
</dbReference>
<dbReference type="InterPro" id="IPR036900">
    <property type="entry name" value="A-D-PHexomutase_C_sf"/>
</dbReference>
<dbReference type="Gene3D" id="3.40.120.10">
    <property type="entry name" value="Alpha-D-Glucose-1,6-Bisphosphate, subunit A, domain 3"/>
    <property type="match status" value="1"/>
</dbReference>
<dbReference type="GO" id="GO:0005975">
    <property type="term" value="P:carbohydrate metabolic process"/>
    <property type="evidence" value="ECO:0007669"/>
    <property type="project" value="InterPro"/>
</dbReference>
<evidence type="ECO:0000256" key="2">
    <source>
        <dbReference type="ARBA" id="ARBA00010231"/>
    </source>
</evidence>
<dbReference type="InterPro" id="IPR016055">
    <property type="entry name" value="A-D-PHexomutase_a/b/a-I/II/III"/>
</dbReference>
<dbReference type="Pfam" id="PF00483">
    <property type="entry name" value="NTP_transferase"/>
    <property type="match status" value="1"/>
</dbReference>
<dbReference type="InterPro" id="IPR005835">
    <property type="entry name" value="NTP_transferase_dom"/>
</dbReference>
<dbReference type="Gene3D" id="2.160.10.10">
    <property type="entry name" value="Hexapeptide repeat proteins"/>
    <property type="match status" value="2"/>
</dbReference>
<dbReference type="InterPro" id="IPR056729">
    <property type="entry name" value="GMPPB_C"/>
</dbReference>
<feature type="domain" description="Mannose-1-phosphate guanyltransferase C-terminal" evidence="5">
    <location>
        <begin position="264"/>
        <end position="366"/>
    </location>
</feature>
<sequence length="778" mass="88672">MKGIIMAGGEGSRLRPLTFDIPKPLVPVANKPAIKHIVEHLHKYGVGELAVTLFYLPHKIKDYLLEEYGNEIKFYTEEKPLGTAGSVKNAKDFLKETFIVMSGDVITDVNIKEVYDFHRKKGSKVTLVLKKVEIPLEYGVVIVDETGKIVKFLEKPSWGEVFSDTVNTGIYIIEPEILEFIPEDRPFDFSKDLFPLLLKENIPMYGYITEGYWCDIGNTAQYLSSHFDVLEGKLDLGYRKILLEEGKVIGKKVLISSGAKLILPLIIGNEVVIEENAVVGPNVVIGRGTIIKKGSHVKNSILWEDVYVGENSELNGAVVCNKVRIDSNARILENAVIGEGVRIKAFAEIRPDVKVWPFKVIEEEAVVSKDVVWGNGRKNLSFGYRGIRGIFNEEIGPYQAVEIGEAFGDLMKGKVIVGSDGELASSLIADLIAYGLAFSGCEVLKSNSFLLPALRVGIRLRSAKGGVYVERIGEEIRILFLDGEGMDIDRNLEKKIENKLKIHDISRRKIEDIKPIKEVDVERDYKDYLVKNKADSYKIKVKPHDEWTKKVLLQIKGEQILDDQNYHLKVKLKKNGEEIELYDEKDRKFDEDEVNYLKMLIAREKGLKKVVLPFNSSKYLAEFAEELAVETVVGKISPRDLMRSMTNLEEGRQVYFDLSFDGINFLLEVIEYVRLKNKRLSEIKDSFPLRYKTVKRIRCDWKDKGRIIRELFETRKNNVTFLDGLRFEEDEGWVLVVPDSELPFCNVYVEALTPEKAERLFIIYEKKIQDILLKNDGK</sequence>
<evidence type="ECO:0000259" key="5">
    <source>
        <dbReference type="Pfam" id="PF25087"/>
    </source>
</evidence>
<dbReference type="Pfam" id="PF02878">
    <property type="entry name" value="PGM_PMM_I"/>
    <property type="match status" value="1"/>
</dbReference>
<feature type="domain" description="Alpha-D-phosphohexomutase alpha/beta/alpha" evidence="4">
    <location>
        <begin position="381"/>
        <end position="501"/>
    </location>
</feature>
<evidence type="ECO:0000259" key="4">
    <source>
        <dbReference type="Pfam" id="PF02878"/>
    </source>
</evidence>
<dbReference type="CDD" id="cd04181">
    <property type="entry name" value="NTP_transferase"/>
    <property type="match status" value="1"/>
</dbReference>
<comment type="similarity">
    <text evidence="1">Belongs to the transferase hexapeptide repeat family.</text>
</comment>
<accession>A0A101E717</accession>
<dbReference type="InterPro" id="IPR029044">
    <property type="entry name" value="Nucleotide-diphossugar_trans"/>
</dbReference>
<dbReference type="InterPro" id="IPR005844">
    <property type="entry name" value="A-D-PHexomutase_a/b/a-I"/>
</dbReference>
<comment type="caution">
    <text evidence="6">The sequence shown here is derived from an EMBL/GenBank/DDBJ whole genome shotgun (WGS) entry which is preliminary data.</text>
</comment>
<protein>
    <submittedName>
        <fullName evidence="6">Nucleoside-diphosphate-sugar pyrophosphorylase</fullName>
    </submittedName>
</protein>
<dbReference type="AlphaFoldDB" id="A0A101E717"/>
<dbReference type="CDD" id="cd03356">
    <property type="entry name" value="LbH_G1P_AT_C_like"/>
    <property type="match status" value="1"/>
</dbReference>
<reference evidence="6 7" key="1">
    <citation type="journal article" date="2018" name="Nat. Biotechnol.">
        <title>A standardized bacterial taxonomy based on genome phylogeny substantially revises the tree of life.</title>
        <authorList>
            <person name="Parks D.H."/>
            <person name="Chuvochina M."/>
            <person name="Waite D.W."/>
            <person name="Rinke C."/>
            <person name="Skarshewski A."/>
            <person name="Chaumeil P.A."/>
            <person name="Hugenholtz P."/>
        </authorList>
    </citation>
    <scope>NUCLEOTIDE SEQUENCE [LARGE SCALE GENOMIC DNA]</scope>
    <source>
        <strain evidence="6">UBA12544</strain>
    </source>
</reference>
<dbReference type="SUPFAM" id="SSF53448">
    <property type="entry name" value="Nucleotide-diphospho-sugar transferases"/>
    <property type="match status" value="1"/>
</dbReference>
<gene>
    <name evidence="6" type="ORF">DEA61_02890</name>
</gene>
<dbReference type="PANTHER" id="PTHR22572">
    <property type="entry name" value="SUGAR-1-PHOSPHATE GUANYL TRANSFERASE"/>
    <property type="match status" value="1"/>
</dbReference>
<dbReference type="Pfam" id="PF25087">
    <property type="entry name" value="GMPPB_C"/>
    <property type="match status" value="1"/>
</dbReference>
<evidence type="ECO:0000259" key="3">
    <source>
        <dbReference type="Pfam" id="PF00483"/>
    </source>
</evidence>
<organism evidence="6 7">
    <name type="scientific">Caldanaerobacter subterraneus</name>
    <dbReference type="NCBI Taxonomy" id="911092"/>
    <lineage>
        <taxon>Bacteria</taxon>
        <taxon>Bacillati</taxon>
        <taxon>Bacillota</taxon>
        <taxon>Clostridia</taxon>
        <taxon>Thermoanaerobacterales</taxon>
        <taxon>Thermoanaerobacteraceae</taxon>
        <taxon>Caldanaerobacter</taxon>
    </lineage>
</organism>
<dbReference type="InterPro" id="IPR011004">
    <property type="entry name" value="Trimer_LpxA-like_sf"/>
</dbReference>
<name>A0A101E717_9THEO</name>